<evidence type="ECO:0000313" key="4">
    <source>
        <dbReference type="Proteomes" id="UP000791440"/>
    </source>
</evidence>
<comment type="caution">
    <text evidence="3">The sequence shown here is derived from an EMBL/GenBank/DDBJ whole genome shotgun (WGS) entry which is preliminary data.</text>
</comment>
<keyword evidence="4" id="KW-1185">Reference proteome</keyword>
<sequence length="1323" mass="153875">MSRCSGDAFYRVLCLSLLAIAVAFCLVITDVFIDIDGLMRVKKDKIPKLHTTIKPVQIITSKDGTTDKYDNTEINYDMDYSYRTKRSSETQNLLLQMKQSKMKNLLTHRLARLLDQLDAEETTEVTSNRNTERVSIEKSKELKETQKEDIKLRTDDKEDLLHSAMHEILLLGLRGHLDFNEVYDRIHKLTADFDKASKETVKTFRTNAEPPKSEDMKYPRTDLYNERKLFDEILHCKKLQDDITEHGNKLNGETRRKSEVPKIIIKTVIDINSLIDGKRKMENESNSRENVKGLVKLVYNGKSIKFTRIEDEETQTNKNKEMNPKLDTEPIKETPKYDEIADLLSRYTSETKTNYINEYLKNYDHSEIKNTKRLKRHIKIRYENDEVTQKPKKKKDDDELFVEIETHFDGKGMKGDKKKKLISNLVEKIQKAIHLGADKKENKKPNVIIKNDKQKKRRHIHVKKRIQNPLTRDNVASLKNNYVLPYDAIIHRQLNPIAKAVPLQEPLPYVSDKYGQSWNRKYYGPGFLAVTKSINSAEMSEVDVDYNKANINGVSQRIQKPLNNEITEKDSTPNAYYDLGKLKFIMKDIDGSGFSVGFNQYVDEQPDPETMKLFTGLENILQTYHQKYDQTPENEVDSTEKPNEIHEVDYEQNEHTISRRSIQRNKPDHHSNEYNRVIFENDFMPYENYEDIFKGATKANKLTNSHNLDNLNTLRSIFKSRASRFVVDEDIFGKKLNPAEIFGLANLLQRRKRSINVQKISNLKNKIKLNRYLNTKAMATKRIFLNKKRSKRQVDKVRIIATDDLPNIHRHSDEIFVVSDENVLADRAVVREVETPEMEPEKVIEDHYDVISPMAPMPLLEPTPQISYGYEEPMEQPLVTNVFGGRSRHNSLMSKYPHILLEDLARSREEDIVENPYNFNKIPEPQPIEIPVKTTTVATPTISNVPPPKMEEIVKAITPENAKTNYRVTVKILPKNISDLNSGFKEIHTSINKSYNRNGLLYSSLVNVSEISKIVKINKTHEVLRTTTTQSPIITNFRRQQETMNHILRQHKHRIEEQLNHLHKEKERLENLSMKNESEFEEPKQNEIIEVVIPSNPPKVMRLTKEEVSRLALATLMNFNNREITTTTMPTTTTTVIIPFTTESPQIDTERTQIINKMERNENMTNEILKKIDKNTEILQSFLRKLTDKISTPKIENDIKIKDFENMRAFKHIPAPFNQIMPNMEGNGTHVAIPFIYAYQQPYALPVNKPEVPVASVVYHGHIHTNTLNRKQEWPERTAKKEVDDKKMNQTRFFIDELENDYKVIPTNIKKAFSNVRNNTGVQ</sequence>
<evidence type="ECO:0000313" key="3">
    <source>
        <dbReference type="EMBL" id="KAG6454678.1"/>
    </source>
</evidence>
<feature type="coiled-coil region" evidence="1">
    <location>
        <begin position="1048"/>
        <end position="1082"/>
    </location>
</feature>
<dbReference type="EMBL" id="JH668472">
    <property type="protein sequence ID" value="KAG6454678.1"/>
    <property type="molecule type" value="Genomic_DNA"/>
</dbReference>
<name>A0A921ZAY2_MANSE</name>
<evidence type="ECO:0000256" key="1">
    <source>
        <dbReference type="SAM" id="Coils"/>
    </source>
</evidence>
<keyword evidence="1" id="KW-0175">Coiled coil</keyword>
<gene>
    <name evidence="3" type="ORF">O3G_MSEX008821</name>
</gene>
<evidence type="ECO:0000256" key="2">
    <source>
        <dbReference type="SAM" id="Phobius"/>
    </source>
</evidence>
<dbReference type="Proteomes" id="UP000791440">
    <property type="component" value="Unassembled WGS sequence"/>
</dbReference>
<keyword evidence="2" id="KW-0812">Transmembrane</keyword>
<feature type="transmembrane region" description="Helical" evidence="2">
    <location>
        <begin position="12"/>
        <end position="33"/>
    </location>
</feature>
<keyword evidence="2" id="KW-0472">Membrane</keyword>
<keyword evidence="2" id="KW-1133">Transmembrane helix</keyword>
<proteinExistence type="predicted"/>
<reference evidence="3" key="2">
    <citation type="submission" date="2020-12" db="EMBL/GenBank/DDBJ databases">
        <authorList>
            <person name="Kanost M."/>
        </authorList>
    </citation>
    <scope>NUCLEOTIDE SEQUENCE</scope>
</reference>
<protein>
    <submittedName>
        <fullName evidence="3">Uncharacterized protein</fullName>
    </submittedName>
</protein>
<organism evidence="3 4">
    <name type="scientific">Manduca sexta</name>
    <name type="common">Tobacco hawkmoth</name>
    <name type="synonym">Tobacco hornworm</name>
    <dbReference type="NCBI Taxonomy" id="7130"/>
    <lineage>
        <taxon>Eukaryota</taxon>
        <taxon>Metazoa</taxon>
        <taxon>Ecdysozoa</taxon>
        <taxon>Arthropoda</taxon>
        <taxon>Hexapoda</taxon>
        <taxon>Insecta</taxon>
        <taxon>Pterygota</taxon>
        <taxon>Neoptera</taxon>
        <taxon>Endopterygota</taxon>
        <taxon>Lepidoptera</taxon>
        <taxon>Glossata</taxon>
        <taxon>Ditrysia</taxon>
        <taxon>Bombycoidea</taxon>
        <taxon>Sphingidae</taxon>
        <taxon>Sphinginae</taxon>
        <taxon>Sphingini</taxon>
        <taxon>Manduca</taxon>
    </lineage>
</organism>
<accession>A0A921ZAY2</accession>
<reference evidence="3" key="1">
    <citation type="journal article" date="2016" name="Insect Biochem. Mol. Biol.">
        <title>Multifaceted biological insights from a draft genome sequence of the tobacco hornworm moth, Manduca sexta.</title>
        <authorList>
            <person name="Kanost M.R."/>
            <person name="Arrese E.L."/>
            <person name="Cao X."/>
            <person name="Chen Y.R."/>
            <person name="Chellapilla S."/>
            <person name="Goldsmith M.R."/>
            <person name="Grosse-Wilde E."/>
            <person name="Heckel D.G."/>
            <person name="Herndon N."/>
            <person name="Jiang H."/>
            <person name="Papanicolaou A."/>
            <person name="Qu J."/>
            <person name="Soulages J.L."/>
            <person name="Vogel H."/>
            <person name="Walters J."/>
            <person name="Waterhouse R.M."/>
            <person name="Ahn S.J."/>
            <person name="Almeida F.C."/>
            <person name="An C."/>
            <person name="Aqrawi P."/>
            <person name="Bretschneider A."/>
            <person name="Bryant W.B."/>
            <person name="Bucks S."/>
            <person name="Chao H."/>
            <person name="Chevignon G."/>
            <person name="Christen J.M."/>
            <person name="Clarke D.F."/>
            <person name="Dittmer N.T."/>
            <person name="Ferguson L.C.F."/>
            <person name="Garavelou S."/>
            <person name="Gordon K.H.J."/>
            <person name="Gunaratna R.T."/>
            <person name="Han Y."/>
            <person name="Hauser F."/>
            <person name="He Y."/>
            <person name="Heidel-Fischer H."/>
            <person name="Hirsh A."/>
            <person name="Hu Y."/>
            <person name="Jiang H."/>
            <person name="Kalra D."/>
            <person name="Klinner C."/>
            <person name="Konig C."/>
            <person name="Kovar C."/>
            <person name="Kroll A.R."/>
            <person name="Kuwar S.S."/>
            <person name="Lee S.L."/>
            <person name="Lehman R."/>
            <person name="Li K."/>
            <person name="Li Z."/>
            <person name="Liang H."/>
            <person name="Lovelace S."/>
            <person name="Lu Z."/>
            <person name="Mansfield J.H."/>
            <person name="McCulloch K.J."/>
            <person name="Mathew T."/>
            <person name="Morton B."/>
            <person name="Muzny D.M."/>
            <person name="Neunemann D."/>
            <person name="Ongeri F."/>
            <person name="Pauchet Y."/>
            <person name="Pu L.L."/>
            <person name="Pyrousis I."/>
            <person name="Rao X.J."/>
            <person name="Redding A."/>
            <person name="Roesel C."/>
            <person name="Sanchez-Gracia A."/>
            <person name="Schaack S."/>
            <person name="Shukla A."/>
            <person name="Tetreau G."/>
            <person name="Wang Y."/>
            <person name="Xiong G.H."/>
            <person name="Traut W."/>
            <person name="Walsh T.K."/>
            <person name="Worley K.C."/>
            <person name="Wu D."/>
            <person name="Wu W."/>
            <person name="Wu Y.Q."/>
            <person name="Zhang X."/>
            <person name="Zou Z."/>
            <person name="Zucker H."/>
            <person name="Briscoe A.D."/>
            <person name="Burmester T."/>
            <person name="Clem R.J."/>
            <person name="Feyereisen R."/>
            <person name="Grimmelikhuijzen C.J.P."/>
            <person name="Hamodrakas S.J."/>
            <person name="Hansson B.S."/>
            <person name="Huguet E."/>
            <person name="Jermiin L.S."/>
            <person name="Lan Q."/>
            <person name="Lehman H.K."/>
            <person name="Lorenzen M."/>
            <person name="Merzendorfer H."/>
            <person name="Michalopoulos I."/>
            <person name="Morton D.B."/>
            <person name="Muthukrishnan S."/>
            <person name="Oakeshott J.G."/>
            <person name="Palmer W."/>
            <person name="Park Y."/>
            <person name="Passarelli A.L."/>
            <person name="Rozas J."/>
            <person name="Schwartz L.M."/>
            <person name="Smith W."/>
            <person name="Southgate A."/>
            <person name="Vilcinskas A."/>
            <person name="Vogt R."/>
            <person name="Wang P."/>
            <person name="Werren J."/>
            <person name="Yu X.Q."/>
            <person name="Zhou J.J."/>
            <person name="Brown S.J."/>
            <person name="Scherer S.E."/>
            <person name="Richards S."/>
            <person name="Blissard G.W."/>
        </authorList>
    </citation>
    <scope>NUCLEOTIDE SEQUENCE</scope>
</reference>
<dbReference type="OrthoDB" id="3936150at2759"/>